<dbReference type="EMBL" id="QGNW01000017">
    <property type="protein sequence ID" value="RVX15896.1"/>
    <property type="molecule type" value="Genomic_DNA"/>
</dbReference>
<dbReference type="InterPro" id="IPR001357">
    <property type="entry name" value="BRCT_dom"/>
</dbReference>
<dbReference type="AlphaFoldDB" id="A0A438K3W7"/>
<dbReference type="InterPro" id="IPR036420">
    <property type="entry name" value="BRCT_dom_sf"/>
</dbReference>
<dbReference type="FunFam" id="3.40.50.10190:FF:000057">
    <property type="entry name" value="Transcription coactivator"/>
    <property type="match status" value="1"/>
</dbReference>
<dbReference type="CDD" id="cd00027">
    <property type="entry name" value="BRCT"/>
    <property type="match status" value="1"/>
</dbReference>
<sequence>MPSINDKYKKTQQKMEQYSNTLNVKDGKESRVFKGKQFRFSHSFPEDRRAEIVQWVNQGGGDVVDDWCKQNVHFVVECHGALLPKSVNASQNYSCVQSLDSILFRESCYSAKLDGCLLDVSSHILYSPLPCQIPLPGFEKLRFCVSQYEEKDRLLLRNLCFVLGAKFVEKLTKKNGVVYVDSFCPKEITAHDRQAGLCIMSQYPTQAAQMISADKGSQLPTQSHDLGDIPTQSICNRSDRFNEEARHSSVHAKRARLLEDESQKTVPPSGAQDMDFISKMNSSGTTITAVTEETSHVVPDVAAAIEDLLEQTSKIHDLKSPGRTGCEKTYHADSHSSFDLSKHWLNSFAIVDPRMSSLANSFKLDPLARPALDSCLSVLDSLVYELTCFRIEKKDDICNPPGDVRASTYDGFSETQTESQVVGYEEDLSGRQMIIDRVRTRSSMC</sequence>
<evidence type="ECO:0000313" key="4">
    <source>
        <dbReference type="Proteomes" id="UP000288805"/>
    </source>
</evidence>
<protein>
    <recommendedName>
        <fullName evidence="2">BRCT domain-containing protein</fullName>
    </recommendedName>
</protein>
<dbReference type="Gene3D" id="3.40.50.10190">
    <property type="entry name" value="BRCT domain"/>
    <property type="match status" value="2"/>
</dbReference>
<proteinExistence type="predicted"/>
<accession>A0A438K3W7</accession>
<gene>
    <name evidence="3" type="ORF">CK203_005493</name>
</gene>
<evidence type="ECO:0000259" key="2">
    <source>
        <dbReference type="PROSITE" id="PS50172"/>
    </source>
</evidence>
<dbReference type="Proteomes" id="UP000288805">
    <property type="component" value="Unassembled WGS sequence"/>
</dbReference>
<dbReference type="SUPFAM" id="SSF52113">
    <property type="entry name" value="BRCT domain"/>
    <property type="match status" value="2"/>
</dbReference>
<dbReference type="PANTHER" id="PTHR13561:SF20">
    <property type="entry name" value="DNA TOPOISOMERASE 2-BINDING PROTEIN 1"/>
    <property type="match status" value="1"/>
</dbReference>
<name>A0A438K3W7_VITVI</name>
<comment type="caution">
    <text evidence="3">The sequence shown here is derived from an EMBL/GenBank/DDBJ whole genome shotgun (WGS) entry which is preliminary data.</text>
</comment>
<reference evidence="3 4" key="1">
    <citation type="journal article" date="2018" name="PLoS Genet.">
        <title>Population sequencing reveals clonal diversity and ancestral inbreeding in the grapevine cultivar Chardonnay.</title>
        <authorList>
            <person name="Roach M.J."/>
            <person name="Johnson D.L."/>
            <person name="Bohlmann J."/>
            <person name="van Vuuren H.J."/>
            <person name="Jones S.J."/>
            <person name="Pretorius I.S."/>
            <person name="Schmidt S.A."/>
            <person name="Borneman A.R."/>
        </authorList>
    </citation>
    <scope>NUCLEOTIDE SEQUENCE [LARGE SCALE GENOMIC DNA]</scope>
    <source>
        <strain evidence="4">cv. Chardonnay</strain>
        <tissue evidence="3">Leaf</tissue>
    </source>
</reference>
<evidence type="ECO:0000313" key="3">
    <source>
        <dbReference type="EMBL" id="RVX15896.1"/>
    </source>
</evidence>
<dbReference type="PROSITE" id="PS50172">
    <property type="entry name" value="BRCT"/>
    <property type="match status" value="1"/>
</dbReference>
<keyword evidence="1" id="KW-0677">Repeat</keyword>
<feature type="domain" description="BRCT" evidence="2">
    <location>
        <begin position="28"/>
        <end position="76"/>
    </location>
</feature>
<dbReference type="PANTHER" id="PTHR13561">
    <property type="entry name" value="DNA REPLICATION REGULATOR DPB11-RELATED"/>
    <property type="match status" value="1"/>
</dbReference>
<organism evidence="3 4">
    <name type="scientific">Vitis vinifera</name>
    <name type="common">Grape</name>
    <dbReference type="NCBI Taxonomy" id="29760"/>
    <lineage>
        <taxon>Eukaryota</taxon>
        <taxon>Viridiplantae</taxon>
        <taxon>Streptophyta</taxon>
        <taxon>Embryophyta</taxon>
        <taxon>Tracheophyta</taxon>
        <taxon>Spermatophyta</taxon>
        <taxon>Magnoliopsida</taxon>
        <taxon>eudicotyledons</taxon>
        <taxon>Gunneridae</taxon>
        <taxon>Pentapetalae</taxon>
        <taxon>rosids</taxon>
        <taxon>Vitales</taxon>
        <taxon>Vitaceae</taxon>
        <taxon>Viteae</taxon>
        <taxon>Vitis</taxon>
    </lineage>
</organism>
<evidence type="ECO:0000256" key="1">
    <source>
        <dbReference type="ARBA" id="ARBA00022737"/>
    </source>
</evidence>